<keyword evidence="2" id="KW-1185">Reference proteome</keyword>
<evidence type="ECO:0000313" key="2">
    <source>
        <dbReference type="Proteomes" id="UP000256964"/>
    </source>
</evidence>
<dbReference type="OrthoDB" id="2927810at2759"/>
<protein>
    <submittedName>
        <fullName evidence="1">Uncharacterized protein</fullName>
    </submittedName>
</protein>
<accession>A0A371CJ48</accession>
<dbReference type="AlphaFoldDB" id="A0A371CJ48"/>
<reference evidence="1 2" key="1">
    <citation type="journal article" date="2018" name="Biotechnol. Biofuels">
        <title>Integrative visual omics of the white-rot fungus Polyporus brumalis exposes the biotechnological potential of its oxidative enzymes for delignifying raw plant biomass.</title>
        <authorList>
            <person name="Miyauchi S."/>
            <person name="Rancon A."/>
            <person name="Drula E."/>
            <person name="Hage H."/>
            <person name="Chaduli D."/>
            <person name="Favel A."/>
            <person name="Grisel S."/>
            <person name="Henrissat B."/>
            <person name="Herpoel-Gimbert I."/>
            <person name="Ruiz-Duenas F.J."/>
            <person name="Chevret D."/>
            <person name="Hainaut M."/>
            <person name="Lin J."/>
            <person name="Wang M."/>
            <person name="Pangilinan J."/>
            <person name="Lipzen A."/>
            <person name="Lesage-Meessen L."/>
            <person name="Navarro D."/>
            <person name="Riley R."/>
            <person name="Grigoriev I.V."/>
            <person name="Zhou S."/>
            <person name="Raouche S."/>
            <person name="Rosso M.N."/>
        </authorList>
    </citation>
    <scope>NUCLEOTIDE SEQUENCE [LARGE SCALE GENOMIC DNA]</scope>
    <source>
        <strain evidence="1 2">BRFM 1820</strain>
    </source>
</reference>
<evidence type="ECO:0000313" key="1">
    <source>
        <dbReference type="EMBL" id="RDX40296.1"/>
    </source>
</evidence>
<dbReference type="EMBL" id="KZ857567">
    <property type="protein sequence ID" value="RDX40296.1"/>
    <property type="molecule type" value="Genomic_DNA"/>
</dbReference>
<name>A0A371CJ48_9APHY</name>
<sequence length="85" mass="9693">MSDYHELDFLGFYVSGPPLSRPRCRKEAEFLDWLYTALERGIHSREWIFASSKSGRNSNKGAHDVCCSRCGHLTADQDLSRERAG</sequence>
<gene>
    <name evidence="1" type="ORF">OH76DRAFT_1490409</name>
</gene>
<dbReference type="Proteomes" id="UP000256964">
    <property type="component" value="Unassembled WGS sequence"/>
</dbReference>
<proteinExistence type="predicted"/>
<organism evidence="1 2">
    <name type="scientific">Lentinus brumalis</name>
    <dbReference type="NCBI Taxonomy" id="2498619"/>
    <lineage>
        <taxon>Eukaryota</taxon>
        <taxon>Fungi</taxon>
        <taxon>Dikarya</taxon>
        <taxon>Basidiomycota</taxon>
        <taxon>Agaricomycotina</taxon>
        <taxon>Agaricomycetes</taxon>
        <taxon>Polyporales</taxon>
        <taxon>Polyporaceae</taxon>
        <taxon>Lentinus</taxon>
    </lineage>
</organism>